<name>A0A670HNW3_PODMU</name>
<keyword evidence="2" id="KW-1185">Reference proteome</keyword>
<protein>
    <submittedName>
        <fullName evidence="1">Uncharacterized protein</fullName>
    </submittedName>
</protein>
<proteinExistence type="predicted"/>
<reference evidence="1" key="3">
    <citation type="submission" date="2025-09" db="UniProtKB">
        <authorList>
            <consortium name="Ensembl"/>
        </authorList>
    </citation>
    <scope>IDENTIFICATION</scope>
</reference>
<dbReference type="GeneTree" id="ENSGT00950000184824"/>
<reference evidence="1" key="2">
    <citation type="submission" date="2025-08" db="UniProtKB">
        <authorList>
            <consortium name="Ensembl"/>
        </authorList>
    </citation>
    <scope>IDENTIFICATION</scope>
</reference>
<dbReference type="AlphaFoldDB" id="A0A670HNW3"/>
<accession>A0A670HNW3</accession>
<dbReference type="Ensembl" id="ENSPMRT00000001005.1">
    <property type="protein sequence ID" value="ENSPMRP00000000945.1"/>
    <property type="gene ID" value="ENSPMRG00000000703.1"/>
</dbReference>
<evidence type="ECO:0000313" key="2">
    <source>
        <dbReference type="Proteomes" id="UP000472272"/>
    </source>
</evidence>
<evidence type="ECO:0000313" key="1">
    <source>
        <dbReference type="Ensembl" id="ENSPMRP00000000945.1"/>
    </source>
</evidence>
<dbReference type="Proteomes" id="UP000472272">
    <property type="component" value="Chromosome 3"/>
</dbReference>
<organism evidence="1 2">
    <name type="scientific">Podarcis muralis</name>
    <name type="common">Wall lizard</name>
    <name type="synonym">Lacerta muralis</name>
    <dbReference type="NCBI Taxonomy" id="64176"/>
    <lineage>
        <taxon>Eukaryota</taxon>
        <taxon>Metazoa</taxon>
        <taxon>Chordata</taxon>
        <taxon>Craniata</taxon>
        <taxon>Vertebrata</taxon>
        <taxon>Euteleostomi</taxon>
        <taxon>Lepidosauria</taxon>
        <taxon>Squamata</taxon>
        <taxon>Bifurcata</taxon>
        <taxon>Unidentata</taxon>
        <taxon>Episquamata</taxon>
        <taxon>Laterata</taxon>
        <taxon>Lacertibaenia</taxon>
        <taxon>Lacertidae</taxon>
        <taxon>Podarcis</taxon>
    </lineage>
</organism>
<reference evidence="1 2" key="1">
    <citation type="journal article" date="2019" name="Proc. Natl. Acad. Sci. U.S.A.">
        <title>Regulatory changes in pterin and carotenoid genes underlie balanced color polymorphisms in the wall lizard.</title>
        <authorList>
            <person name="Andrade P."/>
            <person name="Pinho C."/>
            <person name="Perez I de Lanuza G."/>
            <person name="Afonso S."/>
            <person name="Brejcha J."/>
            <person name="Rubin C.J."/>
            <person name="Wallerman O."/>
            <person name="Pereira P."/>
            <person name="Sabatino S.J."/>
            <person name="Bellati A."/>
            <person name="Pellitteri-Rosa D."/>
            <person name="Bosakova Z."/>
            <person name="Bunikis I."/>
            <person name="Carretero M.A."/>
            <person name="Feiner N."/>
            <person name="Marsik P."/>
            <person name="Pauperio F."/>
            <person name="Salvi D."/>
            <person name="Soler L."/>
            <person name="While G.M."/>
            <person name="Uller T."/>
            <person name="Font E."/>
            <person name="Andersson L."/>
            <person name="Carneiro M."/>
        </authorList>
    </citation>
    <scope>NUCLEOTIDE SEQUENCE</scope>
</reference>
<sequence>MPEGPTVKRFQLQCSPFVGQAVTKVGGSTKQMNPDDLKGLVLQDTQVSLAPIWLPQIPCVQWYLWMRTGSVRRRPESQPEALLAGR</sequence>